<dbReference type="GO" id="GO:0030729">
    <property type="term" value="F:acetoacetate-CoA ligase activity"/>
    <property type="evidence" value="ECO:0007669"/>
    <property type="project" value="InterPro"/>
</dbReference>
<dbReference type="Pfam" id="PF00501">
    <property type="entry name" value="AMP-binding"/>
    <property type="match status" value="1"/>
</dbReference>
<evidence type="ECO:0000313" key="9">
    <source>
        <dbReference type="Proteomes" id="UP001149954"/>
    </source>
</evidence>
<comment type="similarity">
    <text evidence="1">Belongs to the ATP-dependent AMP-binding enzyme family.</text>
</comment>
<accession>A0A9X0C4F7</accession>
<comment type="caution">
    <text evidence="8">The sequence shown here is derived from an EMBL/GenBank/DDBJ whole genome shotgun (WGS) entry which is preliminary data.</text>
</comment>
<feature type="domain" description="AMP-binding enzyme C-terminal" evidence="6">
    <location>
        <begin position="599"/>
        <end position="668"/>
    </location>
</feature>
<keyword evidence="9" id="KW-1185">Reference proteome</keyword>
<keyword evidence="4" id="KW-0067">ATP-binding</keyword>
<dbReference type="PANTHER" id="PTHR42921:SF1">
    <property type="entry name" value="ACETOACETYL-COA SYNTHETASE"/>
    <property type="match status" value="1"/>
</dbReference>
<dbReference type="Proteomes" id="UP001149954">
    <property type="component" value="Unassembled WGS sequence"/>
</dbReference>
<keyword evidence="2 8" id="KW-0436">Ligase</keyword>
<dbReference type="EMBL" id="JAPWDS010000005">
    <property type="protein sequence ID" value="KAJ5497185.1"/>
    <property type="molecule type" value="Genomic_DNA"/>
</dbReference>
<dbReference type="InterPro" id="IPR032387">
    <property type="entry name" value="ACAS_N"/>
</dbReference>
<dbReference type="PROSITE" id="PS00455">
    <property type="entry name" value="AMP_BINDING"/>
    <property type="match status" value="1"/>
</dbReference>
<dbReference type="InterPro" id="IPR045851">
    <property type="entry name" value="AMP-bd_C_sf"/>
</dbReference>
<reference evidence="8" key="1">
    <citation type="submission" date="2022-12" db="EMBL/GenBank/DDBJ databases">
        <authorList>
            <person name="Petersen C."/>
        </authorList>
    </citation>
    <scope>NUCLEOTIDE SEQUENCE</scope>
    <source>
        <strain evidence="8">IBT 29495</strain>
    </source>
</reference>
<dbReference type="Gene3D" id="3.40.50.12780">
    <property type="entry name" value="N-terminal domain of ligase-like"/>
    <property type="match status" value="1"/>
</dbReference>
<proteinExistence type="inferred from homology"/>
<evidence type="ECO:0000256" key="1">
    <source>
        <dbReference type="ARBA" id="ARBA00006432"/>
    </source>
</evidence>
<dbReference type="InterPro" id="IPR020845">
    <property type="entry name" value="AMP-binding_CS"/>
</dbReference>
<dbReference type="InterPro" id="IPR025110">
    <property type="entry name" value="AMP-bd_C"/>
</dbReference>
<feature type="domain" description="Acetyl-coenzyme A synthetase N-terminal" evidence="7">
    <location>
        <begin position="84"/>
        <end position="133"/>
    </location>
</feature>
<dbReference type="GO" id="GO:0006629">
    <property type="term" value="P:lipid metabolic process"/>
    <property type="evidence" value="ECO:0007669"/>
    <property type="project" value="InterPro"/>
</dbReference>
<evidence type="ECO:0000256" key="2">
    <source>
        <dbReference type="ARBA" id="ARBA00022598"/>
    </source>
</evidence>
<protein>
    <submittedName>
        <fullName evidence="8">Acetoacetate-CoA ligase</fullName>
    </submittedName>
</protein>
<reference evidence="8" key="2">
    <citation type="journal article" date="2023" name="IMA Fungus">
        <title>Comparative genomic study of the Penicillium genus elucidates a diverse pangenome and 15 lateral gene transfer events.</title>
        <authorList>
            <person name="Petersen C."/>
            <person name="Sorensen T."/>
            <person name="Nielsen M.R."/>
            <person name="Sondergaard T.E."/>
            <person name="Sorensen J.L."/>
            <person name="Fitzpatrick D.A."/>
            <person name="Frisvad J.C."/>
            <person name="Nielsen K.L."/>
        </authorList>
    </citation>
    <scope>NUCLEOTIDE SEQUENCE</scope>
    <source>
        <strain evidence="8">IBT 29495</strain>
    </source>
</reference>
<evidence type="ECO:0000256" key="3">
    <source>
        <dbReference type="ARBA" id="ARBA00022741"/>
    </source>
</evidence>
<organism evidence="8 9">
    <name type="scientific">Penicillium fimorum</name>
    <dbReference type="NCBI Taxonomy" id="1882269"/>
    <lineage>
        <taxon>Eukaryota</taxon>
        <taxon>Fungi</taxon>
        <taxon>Dikarya</taxon>
        <taxon>Ascomycota</taxon>
        <taxon>Pezizomycotina</taxon>
        <taxon>Eurotiomycetes</taxon>
        <taxon>Eurotiomycetidae</taxon>
        <taxon>Eurotiales</taxon>
        <taxon>Aspergillaceae</taxon>
        <taxon>Penicillium</taxon>
    </lineage>
</organism>
<name>A0A9X0C4F7_9EURO</name>
<evidence type="ECO:0000259" key="6">
    <source>
        <dbReference type="Pfam" id="PF13193"/>
    </source>
</evidence>
<dbReference type="NCBIfam" id="TIGR01217">
    <property type="entry name" value="ac_ac_CoA_syn"/>
    <property type="match status" value="1"/>
</dbReference>
<dbReference type="GO" id="GO:0005524">
    <property type="term" value="F:ATP binding"/>
    <property type="evidence" value="ECO:0007669"/>
    <property type="project" value="UniProtKB-KW"/>
</dbReference>
<feature type="domain" description="AMP-dependent synthetase/ligase" evidence="5">
    <location>
        <begin position="153"/>
        <end position="535"/>
    </location>
</feature>
<keyword evidence="3" id="KW-0547">Nucleotide-binding</keyword>
<dbReference type="SUPFAM" id="SSF56801">
    <property type="entry name" value="Acetyl-CoA synthetase-like"/>
    <property type="match status" value="1"/>
</dbReference>
<dbReference type="PANTHER" id="PTHR42921">
    <property type="entry name" value="ACETOACETYL-COA SYNTHETASE"/>
    <property type="match status" value="1"/>
</dbReference>
<dbReference type="Gene3D" id="3.30.300.30">
    <property type="match status" value="1"/>
</dbReference>
<dbReference type="InterPro" id="IPR042099">
    <property type="entry name" value="ANL_N_sf"/>
</dbReference>
<dbReference type="AlphaFoldDB" id="A0A9X0C4F7"/>
<sequence length="707" mass="77985">MAPYLQHIIAWLGEDSILIKLVQILIRPAHPDSPKVILPDDNGRSPEPPGGDEILWRHSAPESTQMWAFLQKVNTKYGYSLQTYQDLHRWSITQRAEFWGEAWDCCGIRHSRVYDQVVDDAAAMWPRPAWFYGCVGGSHRGDFCRRGGANRDFLTWQDLRERVRLCQSGMRAMKIQPGDRVAGYVANHTSALVAMLASASLGAIWTAVSPDTGVIGALDRLVQVKPRLLFTDNAVVYNGRIHPVLAKTKEIIAALPCLEAVIVVPTVVGVQNDLPCSTSSPAIFWTYDSFLAQGPDSEQLEFVHMPAEHPLYILYSSGTTGPPKCIVHGAIGTLMQHKKEHILQSDVRPGDRLCFVTTCMWMMWHWLVSGLASGATVVLYNGSPFYYAPSSHERPVKDELALPRLIDELSITQFGASATYFSMLERRQHLPKTMTAEGLSLKTLKAIYSTGSPLAPSTFRYIYQAFGSQVNLGSISGGTDIIADFGVPSPLQAVIAGEIQVIALGMAVQAWGPTGMDLSLTGKPGELVQFWGPSGASKYKSSYFSKYPGVWAHGDHIQINPRTGGLIMLGRSDGTLNPKGVRFGSAEIYHVLQHQFAAQVEDALCVGRRRDQDLDEMVVLFVKMRQDQFWSPTLAEAIRHAVREELSPRHVPELIVECPETPLTANGKKVEVLVKRIVSGVEVPAAGGSGAVNADCLQWFQEWAKLN</sequence>
<dbReference type="Pfam" id="PF16177">
    <property type="entry name" value="ACAS_N"/>
    <property type="match status" value="1"/>
</dbReference>
<evidence type="ECO:0000313" key="8">
    <source>
        <dbReference type="EMBL" id="KAJ5497185.1"/>
    </source>
</evidence>
<dbReference type="OrthoDB" id="10253869at2759"/>
<dbReference type="Pfam" id="PF13193">
    <property type="entry name" value="AMP-binding_C"/>
    <property type="match status" value="1"/>
</dbReference>
<evidence type="ECO:0000256" key="4">
    <source>
        <dbReference type="ARBA" id="ARBA00022840"/>
    </source>
</evidence>
<dbReference type="InterPro" id="IPR005914">
    <property type="entry name" value="Acac_CoA_synth"/>
</dbReference>
<dbReference type="InterPro" id="IPR000873">
    <property type="entry name" value="AMP-dep_synth/lig_dom"/>
</dbReference>
<evidence type="ECO:0000259" key="5">
    <source>
        <dbReference type="Pfam" id="PF00501"/>
    </source>
</evidence>
<evidence type="ECO:0000259" key="7">
    <source>
        <dbReference type="Pfam" id="PF16177"/>
    </source>
</evidence>
<gene>
    <name evidence="8" type="ORF">N7463_009172</name>
</gene>